<proteinExistence type="predicted"/>
<dbReference type="SUPFAM" id="SSF55048">
    <property type="entry name" value="Probable ACP-binding domain of malonyl-CoA ACP transacylase"/>
    <property type="match status" value="1"/>
</dbReference>
<evidence type="ECO:0000313" key="9">
    <source>
        <dbReference type="Proteomes" id="UP000199051"/>
    </source>
</evidence>
<dbReference type="PANTHER" id="PTHR43775">
    <property type="entry name" value="FATTY ACID SYNTHASE"/>
    <property type="match status" value="1"/>
</dbReference>
<dbReference type="SMART" id="SM00825">
    <property type="entry name" value="PKS_KS"/>
    <property type="match status" value="1"/>
</dbReference>
<dbReference type="EMBL" id="FOGI01000022">
    <property type="protein sequence ID" value="SES48778.1"/>
    <property type="molecule type" value="Genomic_DNA"/>
</dbReference>
<protein>
    <submittedName>
        <fullName evidence="8">Acyl transferase domain-containing protein</fullName>
    </submittedName>
</protein>
<dbReference type="GO" id="GO:0004315">
    <property type="term" value="F:3-oxoacyl-[acyl-carrier-protein] synthase activity"/>
    <property type="evidence" value="ECO:0007669"/>
    <property type="project" value="InterPro"/>
</dbReference>
<feature type="region of interest" description="C-terminal hotdog fold" evidence="5">
    <location>
        <begin position="1073"/>
        <end position="1207"/>
    </location>
</feature>
<dbReference type="SMART" id="SM00827">
    <property type="entry name" value="PKS_AT"/>
    <property type="match status" value="1"/>
</dbReference>
<keyword evidence="4" id="KW-0012">Acyltransferase</keyword>
<evidence type="ECO:0000256" key="1">
    <source>
        <dbReference type="ARBA" id="ARBA00022450"/>
    </source>
</evidence>
<dbReference type="Gene3D" id="3.10.129.110">
    <property type="entry name" value="Polyketide synthase dehydratase"/>
    <property type="match status" value="1"/>
</dbReference>
<reference evidence="9" key="1">
    <citation type="submission" date="2016-10" db="EMBL/GenBank/DDBJ databases">
        <authorList>
            <person name="Varghese N."/>
            <person name="Submissions S."/>
        </authorList>
    </citation>
    <scope>NUCLEOTIDE SEQUENCE [LARGE SCALE GENOMIC DNA]</scope>
    <source>
        <strain evidence="9">DSM 44260</strain>
    </source>
</reference>
<dbReference type="SUPFAM" id="SSF52151">
    <property type="entry name" value="FabD/lysophospholipase-like"/>
    <property type="match status" value="1"/>
</dbReference>
<dbReference type="Gene3D" id="3.40.47.10">
    <property type="match status" value="1"/>
</dbReference>
<dbReference type="InterPro" id="IPR050091">
    <property type="entry name" value="PKS_NRPS_Biosynth_Enz"/>
</dbReference>
<dbReference type="PANTHER" id="PTHR43775:SF51">
    <property type="entry name" value="INACTIVE PHENOLPHTHIOCEROL SYNTHESIS POLYKETIDE SYNTHASE TYPE I PKS1-RELATED"/>
    <property type="match status" value="1"/>
</dbReference>
<sequence>MPVTEAEREPVAVVGMAVMLPGAPDLDTYWHNLRTGYDAITDVPADRRDPHFHAGVPDPTATPPPDRTYCHRGGFLAPFTIDAAGLGIVPNAVDTVEPDQLLSLRVAAAAVADAGGARALGDRNRVGVILGRGGYIGPRMVGLEHRVRTVRTVLRVLAELSPGLGAAELEVVRAALLEPLGPVRPESMINLVPNLAASRIANRLDLRGPAYTVDAACASSLLAVDQAVGELAANRCDAVLAGGVYHGHDDTFWAVFSQLRALSPSQRIRPLSATADGLLIGEGAGVVVLRRLADAQRDGNRVYAVIRGVGSASDGRTQSLFNPDTAGQRTALLRAWSAAGLDPTAPDAVGMVEAHSTGTPVGDAAELTALAEVFGAPPGACAVIGSVKSMIGHTMPAAGIAGLVKAVLAIHHGVLLPTLHCADPNPLLERTRFHTIDTAKPWEGVEPRRAAVNAFGFGGINAHVVLEQHVPPRRAAPARVAGAVRVDTSEPVLRLAADDPAELTRLLDAVERGERVAPTGGRFRLGLVGPTERRISLARRLLTRAGRPGWSWGTGDVWFTGTPLLREPGAKTAFVYPGLEAGFAPKVDDIAALLGETAPSTDTATVARHVAAVADVGMLLHRALTALGVRPDGVAGHSIGEWTAAVASDTRAGARPVIGLDGFPMPEVDYLALGCSIDDATAGIADEPHVVVSHDNAPRQTVLCGPRAALGRLATRFRAAGVIARPLPFATGFHTPMMRPYLAPYLTAIAEAGTRPGALPVWSATTVDRYPDDPAALLALAEDFLVRPVRFRELVERMYAEGYRVFVHMGAGQLGSFVADTLGDRPHLVINAASATRPGIAQLRRLTTALWVHGAHPDESVVDVSPARSGVPVRVSAPVLTVAESARGLLDRRAVPAAPGGVAAELSALVAETEGAVRAVVAATTAPPAVAAVTGTGTGAAAGAGPDARVGRTRVSVRDMPYLRGHRFFRQRPDWPDESDYRPVVPATTLVEWARQAAEREWPAEVVIAVRDIRFTRWLVAAPAREVEIRLERAVAGGSISVRIGEFATMSVEVAASYPRATGSPLEPGPVVGQVLTPSTIYGGRQMFHGPRFQGLTGIASHDGGLASGRVTVLPAPGAVLDNVGQLLGCWLQTRADRRVLAFPVRVAAITFHGPPPPVGAEVDCVVRPRVPDDTAVEMDAEVRHGDRVWARITGWHDIRLDCDHADHAVYAFPRDNALSRPLADGWWSAQDRWTTVASRDVFAGVYLNAPERAEYAEVPPRERRTWLLGRIAAKDAVRDLLPDRLFPAQIRVTGDGDRLLVRGHHTPSLPRLRVELARGAAAVSARVERTTGDV</sequence>
<dbReference type="RefSeq" id="WP_092787055.1">
    <property type="nucleotide sequence ID" value="NZ_FOGI01000022.1"/>
</dbReference>
<dbReference type="SMART" id="SM00826">
    <property type="entry name" value="PKS_DH"/>
    <property type="match status" value="1"/>
</dbReference>
<dbReference type="GO" id="GO:0006633">
    <property type="term" value="P:fatty acid biosynthetic process"/>
    <property type="evidence" value="ECO:0007669"/>
    <property type="project" value="InterPro"/>
</dbReference>
<dbReference type="Proteomes" id="UP000199051">
    <property type="component" value="Unassembled WGS sequence"/>
</dbReference>
<dbReference type="PROSITE" id="PS52004">
    <property type="entry name" value="KS3_2"/>
    <property type="match status" value="1"/>
</dbReference>
<name>A0A1H9XRK8_9PSEU</name>
<dbReference type="InterPro" id="IPR049900">
    <property type="entry name" value="PKS_mFAS_DH"/>
</dbReference>
<dbReference type="InterPro" id="IPR016035">
    <property type="entry name" value="Acyl_Trfase/lysoPLipase"/>
</dbReference>
<evidence type="ECO:0000256" key="4">
    <source>
        <dbReference type="ARBA" id="ARBA00023315"/>
    </source>
</evidence>
<dbReference type="InterPro" id="IPR049551">
    <property type="entry name" value="PKS_DH_C"/>
</dbReference>
<evidence type="ECO:0000259" key="6">
    <source>
        <dbReference type="PROSITE" id="PS52004"/>
    </source>
</evidence>
<evidence type="ECO:0000313" key="8">
    <source>
        <dbReference type="EMBL" id="SES48778.1"/>
    </source>
</evidence>
<dbReference type="SUPFAM" id="SSF53901">
    <property type="entry name" value="Thiolase-like"/>
    <property type="match status" value="1"/>
</dbReference>
<keyword evidence="1" id="KW-0596">Phosphopantetheine</keyword>
<evidence type="ECO:0000256" key="5">
    <source>
        <dbReference type="PROSITE-ProRule" id="PRU01363"/>
    </source>
</evidence>
<dbReference type="Pfam" id="PF16197">
    <property type="entry name" value="KAsynt_C_assoc"/>
    <property type="match status" value="1"/>
</dbReference>
<dbReference type="InterPro" id="IPR014030">
    <property type="entry name" value="Ketoacyl_synth_N"/>
</dbReference>
<evidence type="ECO:0000259" key="7">
    <source>
        <dbReference type="PROSITE" id="PS52019"/>
    </source>
</evidence>
<gene>
    <name evidence="8" type="ORF">SAMN04487818_12217</name>
</gene>
<dbReference type="Gene3D" id="3.40.366.10">
    <property type="entry name" value="Malonyl-Coenzyme A Acyl Carrier Protein, domain 2"/>
    <property type="match status" value="1"/>
</dbReference>
<keyword evidence="2" id="KW-0597">Phosphoprotein</keyword>
<dbReference type="PROSITE" id="PS52019">
    <property type="entry name" value="PKS_MFAS_DH"/>
    <property type="match status" value="1"/>
</dbReference>
<dbReference type="InterPro" id="IPR001227">
    <property type="entry name" value="Ac_transferase_dom_sf"/>
</dbReference>
<dbReference type="InterPro" id="IPR014043">
    <property type="entry name" value="Acyl_transferase_dom"/>
</dbReference>
<feature type="region of interest" description="N-terminal hotdog fold" evidence="5">
    <location>
        <begin position="931"/>
        <end position="1062"/>
    </location>
</feature>
<feature type="domain" description="PKS/mFAS DH" evidence="7">
    <location>
        <begin position="931"/>
        <end position="1207"/>
    </location>
</feature>
<dbReference type="Pfam" id="PF00698">
    <property type="entry name" value="Acyl_transf_1"/>
    <property type="match status" value="1"/>
</dbReference>
<dbReference type="PROSITE" id="PS00606">
    <property type="entry name" value="KS3_1"/>
    <property type="match status" value="1"/>
</dbReference>
<dbReference type="CDD" id="cd00833">
    <property type="entry name" value="PKS"/>
    <property type="match status" value="1"/>
</dbReference>
<feature type="active site" description="Proton acceptor; for dehydratase activity" evidence="5">
    <location>
        <position position="966"/>
    </location>
</feature>
<dbReference type="Pfam" id="PF14765">
    <property type="entry name" value="PS-DH"/>
    <property type="match status" value="1"/>
</dbReference>
<keyword evidence="3 8" id="KW-0808">Transferase</keyword>
<organism evidence="8 9">
    <name type="scientific">Actinokineospora terrae</name>
    <dbReference type="NCBI Taxonomy" id="155974"/>
    <lineage>
        <taxon>Bacteria</taxon>
        <taxon>Bacillati</taxon>
        <taxon>Actinomycetota</taxon>
        <taxon>Actinomycetes</taxon>
        <taxon>Pseudonocardiales</taxon>
        <taxon>Pseudonocardiaceae</taxon>
        <taxon>Actinokineospora</taxon>
    </lineage>
</organism>
<dbReference type="InterPro" id="IPR016036">
    <property type="entry name" value="Malonyl_transacylase_ACP-bd"/>
</dbReference>
<dbReference type="GO" id="GO:0004312">
    <property type="term" value="F:fatty acid synthase activity"/>
    <property type="evidence" value="ECO:0007669"/>
    <property type="project" value="TreeGrafter"/>
</dbReference>
<dbReference type="InterPro" id="IPR020807">
    <property type="entry name" value="PKS_DH"/>
</dbReference>
<dbReference type="InterPro" id="IPR014031">
    <property type="entry name" value="Ketoacyl_synth_C"/>
</dbReference>
<dbReference type="InterPro" id="IPR032821">
    <property type="entry name" value="PKS_assoc"/>
</dbReference>
<dbReference type="STRING" id="155974.SAMN04487818_12217"/>
<keyword evidence="9" id="KW-1185">Reference proteome</keyword>
<dbReference type="InterPro" id="IPR016039">
    <property type="entry name" value="Thiolase-like"/>
</dbReference>
<accession>A0A1H9XRK8</accession>
<dbReference type="InterPro" id="IPR020841">
    <property type="entry name" value="PKS_Beta-ketoAc_synthase_dom"/>
</dbReference>
<feature type="active site" description="Proton donor; for dehydratase activity" evidence="5">
    <location>
        <position position="1122"/>
    </location>
</feature>
<dbReference type="Pfam" id="PF02801">
    <property type="entry name" value="Ketoacyl-synt_C"/>
    <property type="match status" value="1"/>
</dbReference>
<dbReference type="Pfam" id="PF00109">
    <property type="entry name" value="ketoacyl-synt"/>
    <property type="match status" value="1"/>
</dbReference>
<evidence type="ECO:0000256" key="2">
    <source>
        <dbReference type="ARBA" id="ARBA00022553"/>
    </source>
</evidence>
<evidence type="ECO:0000256" key="3">
    <source>
        <dbReference type="ARBA" id="ARBA00022679"/>
    </source>
</evidence>
<dbReference type="InterPro" id="IPR042104">
    <property type="entry name" value="PKS_dehydratase_sf"/>
</dbReference>
<dbReference type="InterPro" id="IPR018201">
    <property type="entry name" value="Ketoacyl_synth_AS"/>
</dbReference>
<feature type="domain" description="Ketosynthase family 3 (KS3)" evidence="6">
    <location>
        <begin position="8"/>
        <end position="468"/>
    </location>
</feature>